<protein>
    <submittedName>
        <fullName evidence="1">Uncharacterized protein</fullName>
    </submittedName>
</protein>
<dbReference type="EMBL" id="CM047739">
    <property type="protein sequence ID" value="KAJ0043419.1"/>
    <property type="molecule type" value="Genomic_DNA"/>
</dbReference>
<reference evidence="2" key="1">
    <citation type="journal article" date="2023" name="G3 (Bethesda)">
        <title>Genome assembly and association tests identify interacting loci associated with vigor, precocity, and sex in interspecific pistachio rootstocks.</title>
        <authorList>
            <person name="Palmer W."/>
            <person name="Jacygrad E."/>
            <person name="Sagayaradj S."/>
            <person name="Cavanaugh K."/>
            <person name="Han R."/>
            <person name="Bertier L."/>
            <person name="Beede B."/>
            <person name="Kafkas S."/>
            <person name="Golino D."/>
            <person name="Preece J."/>
            <person name="Michelmore R."/>
        </authorList>
    </citation>
    <scope>NUCLEOTIDE SEQUENCE [LARGE SCALE GENOMIC DNA]</scope>
</reference>
<accession>A0ACC0YXF1</accession>
<sequence length="198" mass="21542">MLSSRLPSLSYSLPLSSKTLLPKLLSKPSSFLSSPSFSFHQKLNLSAVSTTASPSFFTDSPLSGLEDDLVGYVFGKKKATEVAHLIWKHVVQKGDTAVDATCGNGYDTLAMLKMVADESGTARVYGFDIQREALESTSSLLDETANQTEKELVKLFNMCHSKMEEVIAKNALVRITEAVGNVNRTPINGDQGFICWKG</sequence>
<comment type="caution">
    <text evidence="1">The sequence shown here is derived from an EMBL/GenBank/DDBJ whole genome shotgun (WGS) entry which is preliminary data.</text>
</comment>
<dbReference type="Proteomes" id="UP001163603">
    <property type="component" value="Chromosome 4"/>
</dbReference>
<proteinExistence type="predicted"/>
<keyword evidence="2" id="KW-1185">Reference proteome</keyword>
<evidence type="ECO:0000313" key="2">
    <source>
        <dbReference type="Proteomes" id="UP001163603"/>
    </source>
</evidence>
<gene>
    <name evidence="1" type="ORF">Pint_18137</name>
</gene>
<organism evidence="1 2">
    <name type="scientific">Pistacia integerrima</name>
    <dbReference type="NCBI Taxonomy" id="434235"/>
    <lineage>
        <taxon>Eukaryota</taxon>
        <taxon>Viridiplantae</taxon>
        <taxon>Streptophyta</taxon>
        <taxon>Embryophyta</taxon>
        <taxon>Tracheophyta</taxon>
        <taxon>Spermatophyta</taxon>
        <taxon>Magnoliopsida</taxon>
        <taxon>eudicotyledons</taxon>
        <taxon>Gunneridae</taxon>
        <taxon>Pentapetalae</taxon>
        <taxon>rosids</taxon>
        <taxon>malvids</taxon>
        <taxon>Sapindales</taxon>
        <taxon>Anacardiaceae</taxon>
        <taxon>Pistacia</taxon>
    </lineage>
</organism>
<evidence type="ECO:0000313" key="1">
    <source>
        <dbReference type="EMBL" id="KAJ0043419.1"/>
    </source>
</evidence>
<name>A0ACC0YXF1_9ROSI</name>